<evidence type="ECO:0000313" key="2">
    <source>
        <dbReference type="Proteomes" id="UP001172159"/>
    </source>
</evidence>
<sequence>MCTFVEVFYEGLIDGKPVCKDANCHDNHPTCVWICAPAIFQSRRYGGYGTSYPCLDEFSIEIAIPLPCWPHVTQKLEEKGIIEDWKSTRDNTPDKTRKKKKIDTLTAEVEARIREYLSTRQERFCADYVDLKDRCNSRFGAFTRGSGGAQSLVNDFEFQIFDRFCDDIRAARRYFKDKSKNGVREQCPYNQQPKRVQKLFWRDKP</sequence>
<evidence type="ECO:0000313" key="1">
    <source>
        <dbReference type="EMBL" id="KAK0726675.1"/>
    </source>
</evidence>
<gene>
    <name evidence="1" type="ORF">B0T21DRAFT_350783</name>
</gene>
<dbReference type="AlphaFoldDB" id="A0AA40B306"/>
<proteinExistence type="predicted"/>
<dbReference type="Proteomes" id="UP001172159">
    <property type="component" value="Unassembled WGS sequence"/>
</dbReference>
<dbReference type="EMBL" id="JAUKTV010000010">
    <property type="protein sequence ID" value="KAK0726675.1"/>
    <property type="molecule type" value="Genomic_DNA"/>
</dbReference>
<name>A0AA40B306_9PEZI</name>
<protein>
    <submittedName>
        <fullName evidence="1">Uncharacterized protein</fullName>
    </submittedName>
</protein>
<organism evidence="1 2">
    <name type="scientific">Apiosordaria backusii</name>
    <dbReference type="NCBI Taxonomy" id="314023"/>
    <lineage>
        <taxon>Eukaryota</taxon>
        <taxon>Fungi</taxon>
        <taxon>Dikarya</taxon>
        <taxon>Ascomycota</taxon>
        <taxon>Pezizomycotina</taxon>
        <taxon>Sordariomycetes</taxon>
        <taxon>Sordariomycetidae</taxon>
        <taxon>Sordariales</taxon>
        <taxon>Lasiosphaeriaceae</taxon>
        <taxon>Apiosordaria</taxon>
    </lineage>
</organism>
<accession>A0AA40B306</accession>
<comment type="caution">
    <text evidence="1">The sequence shown here is derived from an EMBL/GenBank/DDBJ whole genome shotgun (WGS) entry which is preliminary data.</text>
</comment>
<reference evidence="1" key="1">
    <citation type="submission" date="2023-06" db="EMBL/GenBank/DDBJ databases">
        <title>Genome-scale phylogeny and comparative genomics of the fungal order Sordariales.</title>
        <authorList>
            <consortium name="Lawrence Berkeley National Laboratory"/>
            <person name="Hensen N."/>
            <person name="Bonometti L."/>
            <person name="Westerberg I."/>
            <person name="Brannstrom I.O."/>
            <person name="Guillou S."/>
            <person name="Cros-Aarteil S."/>
            <person name="Calhoun S."/>
            <person name="Haridas S."/>
            <person name="Kuo A."/>
            <person name="Mondo S."/>
            <person name="Pangilinan J."/>
            <person name="Riley R."/>
            <person name="Labutti K."/>
            <person name="Andreopoulos B."/>
            <person name="Lipzen A."/>
            <person name="Chen C."/>
            <person name="Yanf M."/>
            <person name="Daum C."/>
            <person name="Ng V."/>
            <person name="Clum A."/>
            <person name="Steindorff A."/>
            <person name="Ohm R."/>
            <person name="Martin F."/>
            <person name="Silar P."/>
            <person name="Natvig D."/>
            <person name="Lalanne C."/>
            <person name="Gautier V."/>
            <person name="Ament-Velasquez S.L."/>
            <person name="Kruys A."/>
            <person name="Hutchinson M.I."/>
            <person name="Powell A.J."/>
            <person name="Barry K."/>
            <person name="Miller A.N."/>
            <person name="Grigoriev I.V."/>
            <person name="Debuchy R."/>
            <person name="Gladieux P."/>
            <person name="Thoren M.H."/>
            <person name="Johannesson H."/>
        </authorList>
    </citation>
    <scope>NUCLEOTIDE SEQUENCE</scope>
    <source>
        <strain evidence="1">CBS 540.89</strain>
    </source>
</reference>
<keyword evidence="2" id="KW-1185">Reference proteome</keyword>